<dbReference type="EMBL" id="FQ790286">
    <property type="protein sequence ID" value="CCD47136.1"/>
    <property type="molecule type" value="Genomic_DNA"/>
</dbReference>
<dbReference type="HOGENOM" id="CLU_3359551_0_0_1"/>
<protein>
    <submittedName>
        <fullName evidence="1">Uncharacterized protein</fullName>
    </submittedName>
</protein>
<name>G2Y396_BOTF4</name>
<proteinExistence type="predicted"/>
<gene>
    <name evidence="1" type="ORF">BofuT4_P002950.1</name>
</gene>
<organism evidence="1 2">
    <name type="scientific">Botryotinia fuckeliana (strain T4)</name>
    <name type="common">Noble rot fungus</name>
    <name type="synonym">Botrytis cinerea</name>
    <dbReference type="NCBI Taxonomy" id="999810"/>
    <lineage>
        <taxon>Eukaryota</taxon>
        <taxon>Fungi</taxon>
        <taxon>Dikarya</taxon>
        <taxon>Ascomycota</taxon>
        <taxon>Pezizomycotina</taxon>
        <taxon>Leotiomycetes</taxon>
        <taxon>Helotiales</taxon>
        <taxon>Sclerotiniaceae</taxon>
        <taxon>Botrytis</taxon>
    </lineage>
</organism>
<evidence type="ECO:0000313" key="1">
    <source>
        <dbReference type="EMBL" id="CCD47136.1"/>
    </source>
</evidence>
<accession>G2Y396</accession>
<evidence type="ECO:0000313" key="2">
    <source>
        <dbReference type="Proteomes" id="UP000008177"/>
    </source>
</evidence>
<reference evidence="2" key="1">
    <citation type="journal article" date="2011" name="PLoS Genet.">
        <title>Genomic analysis of the necrotrophic fungal pathogens Sclerotinia sclerotiorum and Botrytis cinerea.</title>
        <authorList>
            <person name="Amselem J."/>
            <person name="Cuomo C.A."/>
            <person name="van Kan J.A."/>
            <person name="Viaud M."/>
            <person name="Benito E.P."/>
            <person name="Couloux A."/>
            <person name="Coutinho P.M."/>
            <person name="de Vries R.P."/>
            <person name="Dyer P.S."/>
            <person name="Fillinger S."/>
            <person name="Fournier E."/>
            <person name="Gout L."/>
            <person name="Hahn M."/>
            <person name="Kohn L."/>
            <person name="Lapalu N."/>
            <person name="Plummer K.M."/>
            <person name="Pradier J.M."/>
            <person name="Quevillon E."/>
            <person name="Sharon A."/>
            <person name="Simon A."/>
            <person name="ten Have A."/>
            <person name="Tudzynski B."/>
            <person name="Tudzynski P."/>
            <person name="Wincker P."/>
            <person name="Andrew M."/>
            <person name="Anthouard V."/>
            <person name="Beever R.E."/>
            <person name="Beffa R."/>
            <person name="Benoit I."/>
            <person name="Bouzid O."/>
            <person name="Brault B."/>
            <person name="Chen Z."/>
            <person name="Choquer M."/>
            <person name="Collemare J."/>
            <person name="Cotton P."/>
            <person name="Danchin E.G."/>
            <person name="Da Silva C."/>
            <person name="Gautier A."/>
            <person name="Giraud C."/>
            <person name="Giraud T."/>
            <person name="Gonzalez C."/>
            <person name="Grossetete S."/>
            <person name="Guldener U."/>
            <person name="Henrissat B."/>
            <person name="Howlett B.J."/>
            <person name="Kodira C."/>
            <person name="Kretschmer M."/>
            <person name="Lappartient A."/>
            <person name="Leroch M."/>
            <person name="Levis C."/>
            <person name="Mauceli E."/>
            <person name="Neuveglise C."/>
            <person name="Oeser B."/>
            <person name="Pearson M."/>
            <person name="Poulain J."/>
            <person name="Poussereau N."/>
            <person name="Quesneville H."/>
            <person name="Rascle C."/>
            <person name="Schumacher J."/>
            <person name="Segurens B."/>
            <person name="Sexton A."/>
            <person name="Silva E."/>
            <person name="Sirven C."/>
            <person name="Soanes D.M."/>
            <person name="Talbot N.J."/>
            <person name="Templeton M."/>
            <person name="Yandava C."/>
            <person name="Yarden O."/>
            <person name="Zeng Q."/>
            <person name="Rollins J.A."/>
            <person name="Lebrun M.H."/>
            <person name="Dickman M."/>
        </authorList>
    </citation>
    <scope>NUCLEOTIDE SEQUENCE [LARGE SCALE GENOMIC DNA]</scope>
    <source>
        <strain evidence="2">T4</strain>
    </source>
</reference>
<dbReference type="InParanoid" id="G2Y396"/>
<dbReference type="Proteomes" id="UP000008177">
    <property type="component" value="Unplaced contigs"/>
</dbReference>
<sequence length="36" mass="4245">MPEDWWGLAYVEPPSPISHIIKVINPFKIFFQPIFS</sequence>
<dbReference type="AlphaFoldDB" id="G2Y396"/>